<dbReference type="HOGENOM" id="CLU_018406_2_0_1"/>
<evidence type="ECO:0000256" key="1">
    <source>
        <dbReference type="ARBA" id="ARBA00022723"/>
    </source>
</evidence>
<sequence length="517" mass="58758">MGELQSYLLKQGLSVSSISEKGRCLFVGRDFSPGEVIFSQEPYASVLDKGSLSNRCDGCFTSGLNLKRCSSCRMTWYCGGACQRSEWKSHQHECLALVNLSEERRNMLTSSIRLMVRLLLRRRLQNDRVISSNVTDNYNLVQELVAHMSDIDEKKLVLYAQMANLVKLILPNEEIDVKEIVQNFSRLVCNAHTICDSELRPLGTGIYPVMSIINHSCAPNSVLLFEGKLAVIRAMEAIPKGAEVLISYIEIAGSTETRRKALKEQYLFSCTCLRCIKVGSDDDLKESALLEGFRCINDQCDGFLLPNPDGKNFTCQRCGLLRNECKTRKRKEEVGEKLDYASKFVSSGKYSEACNLYRIIDQQQMELYHPLSIGLMRTRETLVMILMELKDCEEALRYCQLTIPVYQRAYPEFHPLLGLQYYTCGKLEWFLEKTLNAVKSLTKAADILKVTHGATTPLVRDLMGLLEEARTETAQYQYTFVRCSMNDTIDVVYICCHRYVFLRTAVSEAHIMSCVIC</sequence>
<dbReference type="SUPFAM" id="SSF48452">
    <property type="entry name" value="TPR-like"/>
    <property type="match status" value="1"/>
</dbReference>
<dbReference type="STRING" id="13333.W1NIP0"/>
<keyword evidence="3" id="KW-0862">Zinc</keyword>
<dbReference type="InterPro" id="IPR002893">
    <property type="entry name" value="Znf_MYND"/>
</dbReference>
<dbReference type="EMBL" id="KI397486">
    <property type="protein sequence ID" value="ERM95321.1"/>
    <property type="molecule type" value="Genomic_DNA"/>
</dbReference>
<dbReference type="Proteomes" id="UP000017836">
    <property type="component" value="Unassembled WGS sequence"/>
</dbReference>
<name>W1NIP0_AMBTC</name>
<dbReference type="GO" id="GO:0008270">
    <property type="term" value="F:zinc ion binding"/>
    <property type="evidence" value="ECO:0007669"/>
    <property type="project" value="UniProtKB-KW"/>
</dbReference>
<dbReference type="InterPro" id="IPR001214">
    <property type="entry name" value="SET_dom"/>
</dbReference>
<evidence type="ECO:0000256" key="2">
    <source>
        <dbReference type="ARBA" id="ARBA00022771"/>
    </source>
</evidence>
<keyword evidence="8" id="KW-1185">Reference proteome</keyword>
<dbReference type="PROSITE" id="PS01360">
    <property type="entry name" value="ZF_MYND_1"/>
    <property type="match status" value="1"/>
</dbReference>
<evidence type="ECO:0008006" key="9">
    <source>
        <dbReference type="Google" id="ProtNLM"/>
    </source>
</evidence>
<dbReference type="InterPro" id="IPR046341">
    <property type="entry name" value="SET_dom_sf"/>
</dbReference>
<dbReference type="Gene3D" id="1.10.220.160">
    <property type="match status" value="1"/>
</dbReference>
<keyword evidence="1" id="KW-0479">Metal-binding</keyword>
<evidence type="ECO:0000256" key="3">
    <source>
        <dbReference type="ARBA" id="ARBA00022833"/>
    </source>
</evidence>
<evidence type="ECO:0000256" key="4">
    <source>
        <dbReference type="PROSITE-ProRule" id="PRU00134"/>
    </source>
</evidence>
<dbReference type="PROSITE" id="PS50280">
    <property type="entry name" value="SET"/>
    <property type="match status" value="1"/>
</dbReference>
<dbReference type="InterPro" id="IPR050869">
    <property type="entry name" value="H3K4_H4K5_MeTrfase"/>
</dbReference>
<dbReference type="GO" id="GO:0005634">
    <property type="term" value="C:nucleus"/>
    <property type="evidence" value="ECO:0000318"/>
    <property type="project" value="GO_Central"/>
</dbReference>
<dbReference type="Pfam" id="PF01753">
    <property type="entry name" value="zf-MYND"/>
    <property type="match status" value="1"/>
</dbReference>
<dbReference type="PANTHER" id="PTHR12197:SF251">
    <property type="entry name" value="EG:BACR7C10.4 PROTEIN"/>
    <property type="match status" value="1"/>
</dbReference>
<dbReference type="Pfam" id="PF00856">
    <property type="entry name" value="SET"/>
    <property type="match status" value="1"/>
</dbReference>
<dbReference type="AlphaFoldDB" id="W1NIP0"/>
<evidence type="ECO:0000313" key="8">
    <source>
        <dbReference type="Proteomes" id="UP000017836"/>
    </source>
</evidence>
<organism evidence="7 8">
    <name type="scientific">Amborella trichopoda</name>
    <dbReference type="NCBI Taxonomy" id="13333"/>
    <lineage>
        <taxon>Eukaryota</taxon>
        <taxon>Viridiplantae</taxon>
        <taxon>Streptophyta</taxon>
        <taxon>Embryophyta</taxon>
        <taxon>Tracheophyta</taxon>
        <taxon>Spermatophyta</taxon>
        <taxon>Magnoliopsida</taxon>
        <taxon>Amborellales</taxon>
        <taxon>Amborellaceae</taxon>
        <taxon>Amborella</taxon>
    </lineage>
</organism>
<protein>
    <recommendedName>
        <fullName evidence="9">MYND-type domain-containing protein</fullName>
    </recommendedName>
</protein>
<dbReference type="PROSITE" id="PS50865">
    <property type="entry name" value="ZF_MYND_2"/>
    <property type="match status" value="1"/>
</dbReference>
<dbReference type="eggNOG" id="KOG2084">
    <property type="taxonomic scope" value="Eukaryota"/>
</dbReference>
<evidence type="ECO:0000313" key="7">
    <source>
        <dbReference type="EMBL" id="ERM95321.1"/>
    </source>
</evidence>
<dbReference type="OMA" id="LHMKLGK"/>
<dbReference type="SMART" id="SM00317">
    <property type="entry name" value="SET"/>
    <property type="match status" value="1"/>
</dbReference>
<feature type="domain" description="SET" evidence="5">
    <location>
        <begin position="11"/>
        <end position="249"/>
    </location>
</feature>
<keyword evidence="2 4" id="KW-0863">Zinc-finger</keyword>
<evidence type="ECO:0000259" key="5">
    <source>
        <dbReference type="PROSITE" id="PS50280"/>
    </source>
</evidence>
<dbReference type="Gene3D" id="2.170.270.10">
    <property type="entry name" value="SET domain"/>
    <property type="match status" value="1"/>
</dbReference>
<accession>W1NIP0</accession>
<dbReference type="Gene3D" id="1.25.40.10">
    <property type="entry name" value="Tetratricopeptide repeat domain"/>
    <property type="match status" value="1"/>
</dbReference>
<gene>
    <name evidence="7" type="ORF">AMTR_s00008p00145610</name>
</gene>
<reference evidence="8" key="1">
    <citation type="journal article" date="2013" name="Science">
        <title>The Amborella genome and the evolution of flowering plants.</title>
        <authorList>
            <consortium name="Amborella Genome Project"/>
        </authorList>
    </citation>
    <scope>NUCLEOTIDE SEQUENCE [LARGE SCALE GENOMIC DNA]</scope>
</reference>
<dbReference type="Gramene" id="ERM95321">
    <property type="protein sequence ID" value="ERM95321"/>
    <property type="gene ID" value="AMTR_s00008p00145610"/>
</dbReference>
<proteinExistence type="predicted"/>
<dbReference type="InterPro" id="IPR011990">
    <property type="entry name" value="TPR-like_helical_dom_sf"/>
</dbReference>
<evidence type="ECO:0000259" key="6">
    <source>
        <dbReference type="PROSITE" id="PS50865"/>
    </source>
</evidence>
<dbReference type="Gene3D" id="6.10.140.2220">
    <property type="match status" value="1"/>
</dbReference>
<dbReference type="PANTHER" id="PTHR12197">
    <property type="entry name" value="HISTONE-LYSINE N-METHYLTRANSFERASE SMYD"/>
    <property type="match status" value="1"/>
</dbReference>
<feature type="domain" description="MYND-type" evidence="6">
    <location>
        <begin position="56"/>
        <end position="94"/>
    </location>
</feature>
<dbReference type="SUPFAM" id="SSF82199">
    <property type="entry name" value="SET domain"/>
    <property type="match status" value="1"/>
</dbReference>